<evidence type="ECO:0000313" key="3">
    <source>
        <dbReference type="Proteomes" id="UP000000467"/>
    </source>
</evidence>
<organism evidence="2 3">
    <name type="scientific">Thermacetogenium phaeum (strain ATCC BAA-254 / DSM 26808 / PB)</name>
    <dbReference type="NCBI Taxonomy" id="1089553"/>
    <lineage>
        <taxon>Bacteria</taxon>
        <taxon>Bacillati</taxon>
        <taxon>Bacillota</taxon>
        <taxon>Clostridia</taxon>
        <taxon>Thermoanaerobacterales</taxon>
        <taxon>Thermoanaerobacteraceae</taxon>
        <taxon>Thermacetogenium</taxon>
    </lineage>
</organism>
<dbReference type="eggNOG" id="COG1630">
    <property type="taxonomic scope" value="Bacteria"/>
</dbReference>
<dbReference type="KEGG" id="tpz:Tph_c09240"/>
<keyword evidence="3" id="KW-1185">Reference proteome</keyword>
<evidence type="ECO:0000259" key="1">
    <source>
        <dbReference type="SMART" id="SM00933"/>
    </source>
</evidence>
<dbReference type="OrthoDB" id="2986419at2"/>
<reference evidence="2 3" key="1">
    <citation type="journal article" date="2012" name="BMC Genomics">
        <title>Genome-guided analysis of physiological and morphological traits of the fermentative acetate oxidizer Thermacetogenium phaeum.</title>
        <authorList>
            <person name="Oehler D."/>
            <person name="Poehlein A."/>
            <person name="Leimbach A."/>
            <person name="Muller N."/>
            <person name="Daniel R."/>
            <person name="Gottschalk G."/>
            <person name="Schink B."/>
        </authorList>
    </citation>
    <scope>NUCLEOTIDE SEQUENCE [LARGE SCALE GENOMIC DNA]</scope>
    <source>
        <strain evidence="3">ATCC BAA-254 / DSM 26808 / PB</strain>
    </source>
</reference>
<dbReference type="HOGENOM" id="CLU_836257_0_0_9"/>
<gene>
    <name evidence="2" type="ordered locus">Tph_c09240</name>
</gene>
<dbReference type="STRING" id="1089553.Tph_c09240"/>
<sequence length="328" mass="36433">MPSDRGLLLSELEELNRHLRRRYRAGGTILERRGRARERGVFASLRRLSGKEIRDFFQERTLGGVDGSLVTTGASYPYVVTLFRALARTTGNGGGRRIWAEELFSPLLPRFQESLQAKLEQGLGAEEAMAHLRWGILAQLEARVCAEALAKERPRLMLLDGGFARLEKHAPQMWGSLKAAALDRDVVILGVTEEIASRSLAKALWGDGLLAEAAADREVLFGLLQPGETYLLEEEGTGEKGRIYVRFAGHPQVVAVDYLTAQEKELAQALNFLYTITPAHGRGFPLWLDVVDNEVRLTGEYVEALLAASLEPAMAEVFLRPLRANREL</sequence>
<proteinExistence type="predicted"/>
<dbReference type="SMART" id="SM00933">
    <property type="entry name" value="NurA"/>
    <property type="match status" value="1"/>
</dbReference>
<accession>K4LSW4</accession>
<dbReference type="AlphaFoldDB" id="K4LSW4"/>
<feature type="domain" description="NurA" evidence="1">
    <location>
        <begin position="60"/>
        <end position="297"/>
    </location>
</feature>
<dbReference type="RefSeq" id="WP_015050035.1">
    <property type="nucleotide sequence ID" value="NC_018870.1"/>
</dbReference>
<name>K4LSW4_THEPS</name>
<dbReference type="InterPro" id="IPR018977">
    <property type="entry name" value="NurA_domain"/>
</dbReference>
<dbReference type="EMBL" id="CP003732">
    <property type="protein sequence ID" value="AFV11154.1"/>
    <property type="molecule type" value="Genomic_DNA"/>
</dbReference>
<evidence type="ECO:0000313" key="2">
    <source>
        <dbReference type="EMBL" id="AFV11154.1"/>
    </source>
</evidence>
<protein>
    <submittedName>
        <fullName evidence="2">NurA-like protein</fullName>
    </submittedName>
</protein>
<dbReference type="Pfam" id="PF09376">
    <property type="entry name" value="NurA"/>
    <property type="match status" value="1"/>
</dbReference>
<dbReference type="Proteomes" id="UP000000467">
    <property type="component" value="Chromosome"/>
</dbReference>